<evidence type="ECO:0000256" key="2">
    <source>
        <dbReference type="ARBA" id="ARBA00022614"/>
    </source>
</evidence>
<comment type="subcellular location">
    <subcellularLocation>
        <location evidence="1">Membrane</location>
    </subcellularLocation>
</comment>
<keyword evidence="4" id="KW-0677">Repeat</keyword>
<keyword evidence="7" id="KW-0547">Nucleotide-binding</keyword>
<feature type="binding site" evidence="7">
    <location>
        <position position="387"/>
    </location>
    <ligand>
        <name>ATP</name>
        <dbReference type="ChEBI" id="CHEBI:30616"/>
    </ligand>
</feature>
<keyword evidence="2" id="KW-0433">Leucine-rich repeat</keyword>
<dbReference type="InterPro" id="IPR017441">
    <property type="entry name" value="Protein_kinase_ATP_BS"/>
</dbReference>
<feature type="chain" id="PRO_5045821209" evidence="9">
    <location>
        <begin position="29"/>
        <end position="646"/>
    </location>
</feature>
<dbReference type="InterPro" id="IPR001611">
    <property type="entry name" value="Leu-rich_rpt"/>
</dbReference>
<evidence type="ECO:0000256" key="1">
    <source>
        <dbReference type="ARBA" id="ARBA00004370"/>
    </source>
</evidence>
<feature type="signal peptide" evidence="9">
    <location>
        <begin position="1"/>
        <end position="28"/>
    </location>
</feature>
<keyword evidence="3 8" id="KW-0812">Transmembrane</keyword>
<keyword evidence="6 8" id="KW-0472">Membrane</keyword>
<keyword evidence="7" id="KW-0067">ATP-binding</keyword>
<dbReference type="RefSeq" id="XP_027102112.2">
    <property type="nucleotide sequence ID" value="XM_027246311.2"/>
</dbReference>
<dbReference type="InterPro" id="IPR032675">
    <property type="entry name" value="LRR_dom_sf"/>
</dbReference>
<evidence type="ECO:0000256" key="9">
    <source>
        <dbReference type="SAM" id="SignalP"/>
    </source>
</evidence>
<evidence type="ECO:0000256" key="5">
    <source>
        <dbReference type="ARBA" id="ARBA00022989"/>
    </source>
</evidence>
<dbReference type="GeneID" id="113723046"/>
<dbReference type="PROSITE" id="PS50011">
    <property type="entry name" value="PROTEIN_KINASE_DOM"/>
    <property type="match status" value="1"/>
</dbReference>
<gene>
    <name evidence="12" type="primary">LOC113723046</name>
</gene>
<dbReference type="Gene3D" id="3.80.10.10">
    <property type="entry name" value="Ribonuclease Inhibitor"/>
    <property type="match status" value="2"/>
</dbReference>
<evidence type="ECO:0000256" key="4">
    <source>
        <dbReference type="ARBA" id="ARBA00022737"/>
    </source>
</evidence>
<evidence type="ECO:0000313" key="11">
    <source>
        <dbReference type="Proteomes" id="UP001652660"/>
    </source>
</evidence>
<keyword evidence="5 8" id="KW-1133">Transmembrane helix</keyword>
<dbReference type="InterPro" id="IPR011009">
    <property type="entry name" value="Kinase-like_dom_sf"/>
</dbReference>
<dbReference type="InterPro" id="IPR046959">
    <property type="entry name" value="PRK1-6/SRF4-like"/>
</dbReference>
<feature type="domain" description="Protein kinase" evidence="10">
    <location>
        <begin position="358"/>
        <end position="622"/>
    </location>
</feature>
<keyword evidence="9" id="KW-0732">Signal</keyword>
<dbReference type="InterPro" id="IPR000719">
    <property type="entry name" value="Prot_kinase_dom"/>
</dbReference>
<sequence length="646" mass="71161">MSVSSNMNKIFIWVLLFSFFLHFHSIKSDEEELRAALSNLITGLTESASPNQASPWNLTSYPCRDHWDGVACDNRNSLRNITLDGLKLSGNLNASFLCDVQSIAASLTVMSLKDNNLQGESLAEIANCRQLTRLYLGGNRFNGSLPDSFLRLNNLKVLDISSNNFSGTLPDLSRISGLIEFSAQNNQLSGFLPSFEFSNFHTFNVSNNNFSGPIPSGGVRFPASSFTKNDQICGPPLPNSCPSASSDSSDKPKGSYSKDEILTFLGNFLLGLTVLLATIVFLCRRCKKAEAKVEADSRVASVDDSITKQIYTPSNFKAGPVSKSDYSTASGESAVVPSSLIVLSSPEVSGIRFENLLKAPAELLGRGKHGSVYKVFSEEMGMILAVKRIKDWTISSYDFKQRMRRLDRVKHPNILPALAFYSSKQEKLLVYEYLQHGSLFNLLHGTQMGRTFDWSTRLDVAASVADGLAFMHQELREDGIAHGNLKSSNVLLTQNMEPYISEYGLVLDSQDPSLAGSDNSYQGNGEHLNRAIFRADVYAFGVILLEMLTGKLVQSDGLDLASWVVSVVREEWTVEVFDRTLIREGASEARMVNLLQIAIKCVNRSQEARPSMNEIAAKVSTLKEEEDKSMDDASALISTSVFERSP</sequence>
<keyword evidence="11" id="KW-1185">Reference proteome</keyword>
<dbReference type="OrthoDB" id="69842at2759"/>
<name>A0A6P6VJK0_COFAR</name>
<dbReference type="SUPFAM" id="SSF56112">
    <property type="entry name" value="Protein kinase-like (PK-like)"/>
    <property type="match status" value="1"/>
</dbReference>
<protein>
    <submittedName>
        <fullName evidence="12">Pollen receptor-like kinase 4</fullName>
    </submittedName>
</protein>
<evidence type="ECO:0000256" key="3">
    <source>
        <dbReference type="ARBA" id="ARBA00022692"/>
    </source>
</evidence>
<dbReference type="Pfam" id="PF00560">
    <property type="entry name" value="LRR_1"/>
    <property type="match status" value="2"/>
</dbReference>
<dbReference type="Pfam" id="PF00069">
    <property type="entry name" value="Pkinase"/>
    <property type="match status" value="1"/>
</dbReference>
<evidence type="ECO:0000256" key="6">
    <source>
        <dbReference type="ARBA" id="ARBA00023136"/>
    </source>
</evidence>
<evidence type="ECO:0000259" key="10">
    <source>
        <dbReference type="PROSITE" id="PS50011"/>
    </source>
</evidence>
<dbReference type="Proteomes" id="UP001652660">
    <property type="component" value="Chromosome 7e"/>
</dbReference>
<evidence type="ECO:0000313" key="12">
    <source>
        <dbReference type="RefSeq" id="XP_027102112.2"/>
    </source>
</evidence>
<organism evidence="11 12">
    <name type="scientific">Coffea arabica</name>
    <name type="common">Arabian coffee</name>
    <dbReference type="NCBI Taxonomy" id="13443"/>
    <lineage>
        <taxon>Eukaryota</taxon>
        <taxon>Viridiplantae</taxon>
        <taxon>Streptophyta</taxon>
        <taxon>Embryophyta</taxon>
        <taxon>Tracheophyta</taxon>
        <taxon>Spermatophyta</taxon>
        <taxon>Magnoliopsida</taxon>
        <taxon>eudicotyledons</taxon>
        <taxon>Gunneridae</taxon>
        <taxon>Pentapetalae</taxon>
        <taxon>asterids</taxon>
        <taxon>lamiids</taxon>
        <taxon>Gentianales</taxon>
        <taxon>Rubiaceae</taxon>
        <taxon>Ixoroideae</taxon>
        <taxon>Gardenieae complex</taxon>
        <taxon>Bertiereae - Coffeeae clade</taxon>
        <taxon>Coffeeae</taxon>
        <taxon>Coffea</taxon>
    </lineage>
</organism>
<evidence type="ECO:0000256" key="7">
    <source>
        <dbReference type="PROSITE-ProRule" id="PRU10141"/>
    </source>
</evidence>
<dbReference type="PANTHER" id="PTHR48007">
    <property type="entry name" value="LEUCINE-RICH REPEAT RECEPTOR-LIKE PROTEIN KINASE PXC1"/>
    <property type="match status" value="1"/>
</dbReference>
<dbReference type="AlphaFoldDB" id="A0A6P6VJK0"/>
<dbReference type="PROSITE" id="PS00107">
    <property type="entry name" value="PROTEIN_KINASE_ATP"/>
    <property type="match status" value="1"/>
</dbReference>
<accession>A0A6P6VJK0</accession>
<reference evidence="11" key="1">
    <citation type="journal article" date="2025" name="Foods">
        <title>Unveiling the Microbial Signatures of Arabica Coffee Cherries: Insights into Ripeness Specific Diversity, Functional Traits, and Implications for Quality and Safety.</title>
        <authorList>
            <consortium name="RefSeq"/>
            <person name="Tenea G.N."/>
            <person name="Cifuentes V."/>
            <person name="Reyes P."/>
            <person name="Cevallos-Vallejos M."/>
        </authorList>
    </citation>
    <scope>NUCLEOTIDE SEQUENCE [LARGE SCALE GENOMIC DNA]</scope>
</reference>
<dbReference type="SUPFAM" id="SSF52058">
    <property type="entry name" value="L domain-like"/>
    <property type="match status" value="1"/>
</dbReference>
<dbReference type="PANTHER" id="PTHR48007:SF79">
    <property type="entry name" value="(WILD MALAYSIAN BANANA) HYPOTHETICAL PROTEIN"/>
    <property type="match status" value="1"/>
</dbReference>
<evidence type="ECO:0000256" key="8">
    <source>
        <dbReference type="SAM" id="Phobius"/>
    </source>
</evidence>
<proteinExistence type="predicted"/>
<dbReference type="Gene3D" id="1.10.510.10">
    <property type="entry name" value="Transferase(Phosphotransferase) domain 1"/>
    <property type="match status" value="1"/>
</dbReference>
<feature type="transmembrane region" description="Helical" evidence="8">
    <location>
        <begin position="261"/>
        <end position="283"/>
    </location>
</feature>
<reference evidence="12" key="2">
    <citation type="submission" date="2025-08" db="UniProtKB">
        <authorList>
            <consortium name="RefSeq"/>
        </authorList>
    </citation>
    <scope>IDENTIFICATION</scope>
    <source>
        <tissue evidence="12">Leaves</tissue>
    </source>
</reference>